<accession>B9WJS7</accession>
<dbReference type="HOGENOM" id="CLU_016174_1_1_1"/>
<evidence type="ECO:0000313" key="1">
    <source>
        <dbReference type="CGD" id="CAL0000160485"/>
    </source>
</evidence>
<dbReference type="CGD" id="CAL0000160485">
    <property type="gene designation" value="Cd36_73110"/>
</dbReference>
<dbReference type="InterPro" id="IPR032675">
    <property type="entry name" value="LRR_dom_sf"/>
</dbReference>
<dbReference type="Proteomes" id="UP000002605">
    <property type="component" value="Chromosome 7"/>
</dbReference>
<reference evidence="2 3" key="1">
    <citation type="journal article" date="2009" name="Genome Res.">
        <title>Comparative genomics of the fungal pathogens Candida dubliniensis and Candida albicans.</title>
        <authorList>
            <person name="Jackson A.P."/>
            <person name="Gamble J.A."/>
            <person name="Yeomans T."/>
            <person name="Moran G.P."/>
            <person name="Saunders D."/>
            <person name="Harris D."/>
            <person name="Aslett M."/>
            <person name="Barrell J.F."/>
            <person name="Butler G."/>
            <person name="Citiulo F."/>
            <person name="Coleman D.C."/>
            <person name="de Groot P.W.J."/>
            <person name="Goodwin T.J."/>
            <person name="Quail M.A."/>
            <person name="McQuillan J."/>
            <person name="Munro C.A."/>
            <person name="Pain A."/>
            <person name="Poulter R.T."/>
            <person name="Rajandream M.A."/>
            <person name="Renauld H."/>
            <person name="Spiering M.J."/>
            <person name="Tivey A."/>
            <person name="Gow N.A.R."/>
            <person name="Barrell B."/>
            <person name="Sullivan D.J."/>
            <person name="Berriman M."/>
        </authorList>
    </citation>
    <scope>NUCLEOTIDE SEQUENCE [LARGE SCALE GENOMIC DNA]</scope>
    <source>
        <strain evidence="3">CD36 / ATCC MYA-646 / CBS 7987 / NCPF 3949 / NRRL Y-17841</strain>
    </source>
</reference>
<dbReference type="KEGG" id="cdu:CD36_73110"/>
<sequence>MTIITTDVNLFQEVAKLPSEITTIILGYLPKCILPKLLFFPPIQREVASTILSDVNITEYIHRHKGSDSPGVGYSECDCDRFKIELADLKKGIAQWNVYPRAVHIHGKFVSRDVLNTFPRLLKEASSINGTLSQGEGIKAEELLNKFLDSSITFDSLRLSSFWDPVTFPPIARSIRVFDTTLNSYAIPGAKQMDIHFDDNEPQTYTFSPDLKDLCIRFNSTIQVTLPSNLQKLCMTTSLDSANFVSEELVHLEHLQLELPNIKSFAETGIIAPNLKILKLENCGNLVNLDTLKQFESLKHLVLKYCVYPVNLFERSSFTELESFEYTGKGLPVSGNSGSAILTFPSNLTSLSINNIGETDVNLSTLVFPAKLMRLELLNLTFNDGYFHLGDNLQYIHIETSRLAFESSFRIPNFAGELLLQADYLTFESSDFMFHLPNNLVRLHLIANKQGKMSRLIQEIKWPLVLGDFVFKNFNIDYRTLELLNLKESGLEVINIRGGDIKTFDIDLFPVSVKNLTLMEMGIQKLPASFERLKSLRKLTLMRNRLKRVDSVKLPVSSLEVLDISQCDLRLISPFVVSMYEEKNKNARLRVDARGNLNVSVIDVRKVMKAVKGLSLNLNEFSDTLKEISQHSYRLSCVYLARDPYFEKSEPSETEEVVAEYNSDDLYNGSVFTSDEEYTDDDDYGGRNVIVEALGLDSDDESDS</sequence>
<organism evidence="2 3">
    <name type="scientific">Candida dubliniensis (strain CD36 / ATCC MYA-646 / CBS 7987 / NCPF 3949 / NRRL Y-17841)</name>
    <name type="common">Yeast</name>
    <dbReference type="NCBI Taxonomy" id="573826"/>
    <lineage>
        <taxon>Eukaryota</taxon>
        <taxon>Fungi</taxon>
        <taxon>Dikarya</taxon>
        <taxon>Ascomycota</taxon>
        <taxon>Saccharomycotina</taxon>
        <taxon>Pichiomycetes</taxon>
        <taxon>Debaryomycetaceae</taxon>
        <taxon>Candida/Lodderomyces clade</taxon>
        <taxon>Candida</taxon>
    </lineage>
</organism>
<protein>
    <submittedName>
        <fullName evidence="2">Uncharacterized protein</fullName>
    </submittedName>
</protein>
<dbReference type="EMBL" id="FM992694">
    <property type="protein sequence ID" value="CAX40861.1"/>
    <property type="molecule type" value="Genomic_DNA"/>
</dbReference>
<evidence type="ECO:0000313" key="3">
    <source>
        <dbReference type="Proteomes" id="UP000002605"/>
    </source>
</evidence>
<dbReference type="Gene3D" id="3.80.10.10">
    <property type="entry name" value="Ribonuclease Inhibitor"/>
    <property type="match status" value="2"/>
</dbReference>
<dbReference type="AlphaFoldDB" id="B9WJS7"/>
<gene>
    <name evidence="1" type="ordered locus">Cd36_73110</name>
    <name evidence="2" type="ORF">CD36_73110</name>
</gene>
<proteinExistence type="predicted"/>
<keyword evidence="3" id="KW-1185">Reference proteome</keyword>
<dbReference type="SUPFAM" id="SSF52047">
    <property type="entry name" value="RNI-like"/>
    <property type="match status" value="2"/>
</dbReference>
<dbReference type="GeneID" id="8049215"/>
<evidence type="ECO:0000313" key="2">
    <source>
        <dbReference type="EMBL" id="CAX40861.1"/>
    </source>
</evidence>
<dbReference type="RefSeq" id="XP_002421522.1">
    <property type="nucleotide sequence ID" value="XM_002421477.1"/>
</dbReference>
<dbReference type="OrthoDB" id="4021105at2759"/>
<dbReference type="VEuPathDB" id="FungiDB:CD36_73110"/>
<name>B9WJS7_CANDC</name>